<dbReference type="PANTHER" id="PTHR11929:SF194">
    <property type="entry name" value="ALPHA-(1,3)-FUCOSYLTRANSFERASE 10"/>
    <property type="match status" value="1"/>
</dbReference>
<proteinExistence type="inferred from homology"/>
<evidence type="ECO:0000256" key="10">
    <source>
        <dbReference type="ARBA" id="ARBA00023180"/>
    </source>
</evidence>
<organism evidence="14 15">
    <name type="scientific">Glossina austeni</name>
    <name type="common">Savannah tsetse fly</name>
    <dbReference type="NCBI Taxonomy" id="7395"/>
    <lineage>
        <taxon>Eukaryota</taxon>
        <taxon>Metazoa</taxon>
        <taxon>Ecdysozoa</taxon>
        <taxon>Arthropoda</taxon>
        <taxon>Hexapoda</taxon>
        <taxon>Insecta</taxon>
        <taxon>Pterygota</taxon>
        <taxon>Neoptera</taxon>
        <taxon>Endopterygota</taxon>
        <taxon>Diptera</taxon>
        <taxon>Brachycera</taxon>
        <taxon>Muscomorpha</taxon>
        <taxon>Hippoboscoidea</taxon>
        <taxon>Glossinidae</taxon>
        <taxon>Glossina</taxon>
    </lineage>
</organism>
<evidence type="ECO:0000256" key="9">
    <source>
        <dbReference type="ARBA" id="ARBA00023136"/>
    </source>
</evidence>
<protein>
    <recommendedName>
        <fullName evidence="11">Fucosyltransferase</fullName>
        <ecNumber evidence="11">2.4.1.-</ecNumber>
    </recommendedName>
</protein>
<dbReference type="VEuPathDB" id="VectorBase:GAUT034392"/>
<keyword evidence="11" id="KW-0333">Golgi apparatus</keyword>
<keyword evidence="4 11" id="KW-0328">Glycosyltransferase</keyword>
<dbReference type="SUPFAM" id="SSF53756">
    <property type="entry name" value="UDP-Glycosyltransferase/glycogen phosphorylase"/>
    <property type="match status" value="1"/>
</dbReference>
<evidence type="ECO:0000256" key="1">
    <source>
        <dbReference type="ARBA" id="ARBA00004447"/>
    </source>
</evidence>
<dbReference type="GO" id="GO:0032580">
    <property type="term" value="C:Golgi cisterna membrane"/>
    <property type="evidence" value="ECO:0007669"/>
    <property type="project" value="UniProtKB-SubCell"/>
</dbReference>
<dbReference type="STRING" id="7395.A0A1A9VE57"/>
<feature type="transmembrane region" description="Helical" evidence="11">
    <location>
        <begin position="12"/>
        <end position="28"/>
    </location>
</feature>
<dbReference type="EnsemblMetazoa" id="GAUT034392-RA">
    <property type="protein sequence ID" value="GAUT034392-PA"/>
    <property type="gene ID" value="GAUT034392"/>
</dbReference>
<dbReference type="InterPro" id="IPR038577">
    <property type="entry name" value="GT10-like_C_sf"/>
</dbReference>
<dbReference type="GO" id="GO:0046920">
    <property type="term" value="F:alpha-(1-&gt;3)-fucosyltransferase activity"/>
    <property type="evidence" value="ECO:0007669"/>
    <property type="project" value="TreeGrafter"/>
</dbReference>
<keyword evidence="5 11" id="KW-0808">Transferase</keyword>
<evidence type="ECO:0000256" key="3">
    <source>
        <dbReference type="ARBA" id="ARBA00008919"/>
    </source>
</evidence>
<feature type="domain" description="Fucosyltransferase C-terminal" evidence="12">
    <location>
        <begin position="174"/>
        <end position="375"/>
    </location>
</feature>
<dbReference type="Pfam" id="PF17039">
    <property type="entry name" value="Glyco_tran_10_N"/>
    <property type="match status" value="1"/>
</dbReference>
<evidence type="ECO:0000313" key="15">
    <source>
        <dbReference type="Proteomes" id="UP000078200"/>
    </source>
</evidence>
<keyword evidence="9 11" id="KW-0472">Membrane</keyword>
<feature type="domain" description="Fucosyltransferase N-terminal" evidence="13">
    <location>
        <begin position="47"/>
        <end position="145"/>
    </location>
</feature>
<comment type="similarity">
    <text evidence="3 11">Belongs to the glycosyltransferase 10 family.</text>
</comment>
<dbReference type="EC" id="2.4.1.-" evidence="11"/>
<evidence type="ECO:0000313" key="14">
    <source>
        <dbReference type="EnsemblMetazoa" id="GAUT034392-PA"/>
    </source>
</evidence>
<dbReference type="PANTHER" id="PTHR11929">
    <property type="entry name" value="ALPHA- 1,3 -FUCOSYLTRANSFERASE"/>
    <property type="match status" value="1"/>
</dbReference>
<dbReference type="FunFam" id="3.40.50.11660:FF:000002">
    <property type="entry name" value="Alpha-(1,3)-fucosyltransferase"/>
    <property type="match status" value="1"/>
</dbReference>
<keyword evidence="7" id="KW-0735">Signal-anchor</keyword>
<evidence type="ECO:0000256" key="5">
    <source>
        <dbReference type="ARBA" id="ARBA00022679"/>
    </source>
</evidence>
<keyword evidence="10" id="KW-0325">Glycoprotein</keyword>
<evidence type="ECO:0000256" key="6">
    <source>
        <dbReference type="ARBA" id="ARBA00022692"/>
    </source>
</evidence>
<dbReference type="AlphaFoldDB" id="A0A1A9VE57"/>
<reference evidence="14" key="1">
    <citation type="submission" date="2020-05" db="UniProtKB">
        <authorList>
            <consortium name="EnsemblMetazoa"/>
        </authorList>
    </citation>
    <scope>IDENTIFICATION</scope>
    <source>
        <strain evidence="14">TTRI</strain>
    </source>
</reference>
<name>A0A1A9VE57_GLOAU</name>
<keyword evidence="8 11" id="KW-1133">Transmembrane helix</keyword>
<evidence type="ECO:0000256" key="2">
    <source>
        <dbReference type="ARBA" id="ARBA00004922"/>
    </source>
</evidence>
<dbReference type="Proteomes" id="UP000078200">
    <property type="component" value="Unassembled WGS sequence"/>
</dbReference>
<dbReference type="Pfam" id="PF00852">
    <property type="entry name" value="Glyco_transf_10"/>
    <property type="match status" value="1"/>
</dbReference>
<dbReference type="UniPathway" id="UPA00378"/>
<evidence type="ECO:0000256" key="11">
    <source>
        <dbReference type="RuleBase" id="RU003832"/>
    </source>
</evidence>
<comment type="subcellular location">
    <subcellularLocation>
        <location evidence="1 11">Golgi apparatus</location>
        <location evidence="1 11">Golgi stack membrane</location>
        <topology evidence="1 11">Single-pass type II membrane protein</topology>
    </subcellularLocation>
</comment>
<evidence type="ECO:0000259" key="12">
    <source>
        <dbReference type="Pfam" id="PF00852"/>
    </source>
</evidence>
<evidence type="ECO:0000256" key="4">
    <source>
        <dbReference type="ARBA" id="ARBA00022676"/>
    </source>
</evidence>
<comment type="pathway">
    <text evidence="2">Protein modification; protein glycosylation.</text>
</comment>
<dbReference type="InterPro" id="IPR031481">
    <property type="entry name" value="Glyco_tran_10_N"/>
</dbReference>
<sequence length="442" mass="51649">MLHWCHRKSKILFLVIITTCSIYILISSKSDNRSKHKKKGHIAANDLPLILWWNAMPDDYGSTSLCDWYFCRFTTQRKHLAKAKAVLFYGSDIDISDLPLPRSPGQLWALLHEESPRNVAFMPYHEWLQHFNFTSTFSRYSDAPLTTYYLPKIENLTSPTYVIPVADKSGQNNQGLVFFMQSDCDTMSGRDDYVRELMNYVTIDSYGACLKNQQLPDSLQEQQHDYLNNLYSPEILKLIARYKFVLSYENGICYDYITEKFWRPLTVGSIPLYFGSPTIKDWAPNHKSFIDISDFNSPKDLANFIKKLDANETEYNAYLQHKFNMVKPIGNERLVKELRTRNSSLYANNFFQSFECGVCRKLYQNPIQIQMASEIHYQCPHQPVYPRMFGKVRNNEEWLSAMELGKCQANILNRFLKRNLKFTKDNFTKLLNDEMILGKCLA</sequence>
<evidence type="ECO:0000256" key="8">
    <source>
        <dbReference type="ARBA" id="ARBA00022989"/>
    </source>
</evidence>
<keyword evidence="6 11" id="KW-0812">Transmembrane</keyword>
<dbReference type="InterPro" id="IPR055270">
    <property type="entry name" value="Glyco_tran_10_C"/>
</dbReference>
<evidence type="ECO:0000256" key="7">
    <source>
        <dbReference type="ARBA" id="ARBA00022968"/>
    </source>
</evidence>
<dbReference type="Gene3D" id="3.40.50.11660">
    <property type="entry name" value="Glycosyl transferase family 10, C-terminal domain"/>
    <property type="match status" value="1"/>
</dbReference>
<accession>A0A1A9VE57</accession>
<keyword evidence="15" id="KW-1185">Reference proteome</keyword>
<dbReference type="InterPro" id="IPR001503">
    <property type="entry name" value="Glyco_trans_10"/>
</dbReference>
<evidence type="ECO:0000259" key="13">
    <source>
        <dbReference type="Pfam" id="PF17039"/>
    </source>
</evidence>